<dbReference type="PANTHER" id="PTHR34606">
    <property type="entry name" value="BON DOMAIN-CONTAINING PROTEIN"/>
    <property type="match status" value="1"/>
</dbReference>
<dbReference type="Pfam" id="PF04972">
    <property type="entry name" value="BON"/>
    <property type="match status" value="2"/>
</dbReference>
<keyword evidence="1 3" id="KW-0732">Signal</keyword>
<dbReference type="OrthoDB" id="5294487at2"/>
<sequence length="265" mass="27457">MSRNSMTRALARTTLTIGFAASLCASLQGCFLAVAGAAAGGTALVATDRRTVGAQTEDREIQVKALKDLTNGLPDSSHLNVAVFNQRVLLTGEVPDEASKQKAEIIVRNIANVGSIVNELAVQPASSFSTRANDSYLEGRVKSELVMYKDISANNFKVVSERGVVYLMGLVTVDEGNIAANAASTVPGVMQVVKCYQYIQPQQAMAANSQANGNAPTPAPVSAAEAPQVGAVPDSGVSSRPLDQQAPAPVMDSSPAHPGSNGATM</sequence>
<dbReference type="KEGG" id="ppai:E1956_02150"/>
<protein>
    <submittedName>
        <fullName evidence="5">BON domain-containing protein</fullName>
    </submittedName>
</protein>
<feature type="signal peptide" evidence="3">
    <location>
        <begin position="1"/>
        <end position="35"/>
    </location>
</feature>
<reference evidence="5 6" key="1">
    <citation type="submission" date="2019-03" db="EMBL/GenBank/DDBJ databases">
        <title>Paraburkholderia sp. 7MH5, isolated from subtropical forest soil.</title>
        <authorList>
            <person name="Gao Z.-H."/>
            <person name="Qiu L.-H."/>
        </authorList>
    </citation>
    <scope>NUCLEOTIDE SEQUENCE [LARGE SCALE GENOMIC DNA]</scope>
    <source>
        <strain evidence="5 6">7MH5</strain>
    </source>
</reference>
<accession>A0A4P7CQU8</accession>
<dbReference type="PANTHER" id="PTHR34606:SF4">
    <property type="entry name" value="OUTER MEMBRANE LIPOPROTEIN DOLP"/>
    <property type="match status" value="1"/>
</dbReference>
<dbReference type="EMBL" id="CP038148">
    <property type="protein sequence ID" value="QBQ96093.1"/>
    <property type="molecule type" value="Genomic_DNA"/>
</dbReference>
<evidence type="ECO:0000256" key="2">
    <source>
        <dbReference type="SAM" id="MobiDB-lite"/>
    </source>
</evidence>
<feature type="domain" description="BON" evidence="4">
    <location>
        <begin position="133"/>
        <end position="200"/>
    </location>
</feature>
<dbReference type="AlphaFoldDB" id="A0A4P7CQU8"/>
<dbReference type="Gene3D" id="3.30.1340.30">
    <property type="match status" value="1"/>
</dbReference>
<dbReference type="InterPro" id="IPR051686">
    <property type="entry name" value="Lipoprotein_DolP"/>
</dbReference>
<keyword evidence="6" id="KW-1185">Reference proteome</keyword>
<evidence type="ECO:0000259" key="4">
    <source>
        <dbReference type="PROSITE" id="PS50914"/>
    </source>
</evidence>
<organism evidence="5 6">
    <name type="scientific">Paraburkholderia pallida</name>
    <dbReference type="NCBI Taxonomy" id="2547399"/>
    <lineage>
        <taxon>Bacteria</taxon>
        <taxon>Pseudomonadati</taxon>
        <taxon>Pseudomonadota</taxon>
        <taxon>Betaproteobacteria</taxon>
        <taxon>Burkholderiales</taxon>
        <taxon>Burkholderiaceae</taxon>
        <taxon>Paraburkholderia</taxon>
    </lineage>
</organism>
<name>A0A4P7CQU8_9BURK</name>
<dbReference type="PROSITE" id="PS50914">
    <property type="entry name" value="BON"/>
    <property type="match status" value="2"/>
</dbReference>
<feature type="domain" description="BON" evidence="4">
    <location>
        <begin position="55"/>
        <end position="124"/>
    </location>
</feature>
<feature type="region of interest" description="Disordered" evidence="2">
    <location>
        <begin position="209"/>
        <end position="265"/>
    </location>
</feature>
<evidence type="ECO:0000256" key="3">
    <source>
        <dbReference type="SAM" id="SignalP"/>
    </source>
</evidence>
<evidence type="ECO:0000313" key="5">
    <source>
        <dbReference type="EMBL" id="QBQ96093.1"/>
    </source>
</evidence>
<feature type="chain" id="PRO_5020779084" evidence="3">
    <location>
        <begin position="36"/>
        <end position="265"/>
    </location>
</feature>
<proteinExistence type="predicted"/>
<dbReference type="InterPro" id="IPR007055">
    <property type="entry name" value="BON_dom"/>
</dbReference>
<evidence type="ECO:0000256" key="1">
    <source>
        <dbReference type="ARBA" id="ARBA00022729"/>
    </source>
</evidence>
<dbReference type="SMART" id="SM00749">
    <property type="entry name" value="BON"/>
    <property type="match status" value="2"/>
</dbReference>
<gene>
    <name evidence="5" type="ORF">E1956_02150</name>
</gene>
<dbReference type="InterPro" id="IPR014004">
    <property type="entry name" value="Transpt-assoc_nodulatn_dom_bac"/>
</dbReference>
<dbReference type="RefSeq" id="WP_134747000.1">
    <property type="nucleotide sequence ID" value="NZ_CP038148.1"/>
</dbReference>
<dbReference type="PROSITE" id="PS51257">
    <property type="entry name" value="PROKAR_LIPOPROTEIN"/>
    <property type="match status" value="1"/>
</dbReference>
<evidence type="ECO:0000313" key="6">
    <source>
        <dbReference type="Proteomes" id="UP000295727"/>
    </source>
</evidence>
<dbReference type="Proteomes" id="UP000295727">
    <property type="component" value="Chromosome 1"/>
</dbReference>